<feature type="compositionally biased region" description="Polar residues" evidence="3">
    <location>
        <begin position="189"/>
        <end position="202"/>
    </location>
</feature>
<reference evidence="4" key="1">
    <citation type="submission" date="2019-06" db="EMBL/GenBank/DDBJ databases">
        <authorList>
            <person name="Zheng W."/>
        </authorList>
    </citation>
    <scope>NUCLEOTIDE SEQUENCE</scope>
    <source>
        <strain evidence="4">QDHG01</strain>
    </source>
</reference>
<dbReference type="PANTHER" id="PTHR45686:SF4">
    <property type="entry name" value="ADP-RIBOSYLATION FACTOR GTPASE ACTIVATING PROTEIN 3, ISOFORM H"/>
    <property type="match status" value="1"/>
</dbReference>
<feature type="region of interest" description="Disordered" evidence="3">
    <location>
        <begin position="174"/>
        <end position="203"/>
    </location>
</feature>
<dbReference type="GO" id="GO:0048205">
    <property type="term" value="P:COPI coating of Golgi vesicle"/>
    <property type="evidence" value="ECO:0007669"/>
    <property type="project" value="TreeGrafter"/>
</dbReference>
<protein>
    <submittedName>
        <fullName evidence="4">Uncharacterized protein</fullName>
    </submittedName>
</protein>
<comment type="caution">
    <text evidence="4">The sequence shown here is derived from an EMBL/GenBank/DDBJ whole genome shotgun (WGS) entry which is preliminary data.</text>
</comment>
<dbReference type="InterPro" id="IPR038508">
    <property type="entry name" value="ArfGAP_dom_sf"/>
</dbReference>
<dbReference type="GO" id="GO:0046872">
    <property type="term" value="F:metal ion binding"/>
    <property type="evidence" value="ECO:0007669"/>
    <property type="project" value="UniProtKB-KW"/>
</dbReference>
<dbReference type="Proteomes" id="UP000785679">
    <property type="component" value="Unassembled WGS sequence"/>
</dbReference>
<keyword evidence="1" id="KW-0479">Metal-binding</keyword>
<keyword evidence="5" id="KW-1185">Reference proteome</keyword>
<name>A0A8J8T1S8_HALGN</name>
<dbReference type="GO" id="GO:0000139">
    <property type="term" value="C:Golgi membrane"/>
    <property type="evidence" value="ECO:0007669"/>
    <property type="project" value="GOC"/>
</dbReference>
<dbReference type="PANTHER" id="PTHR45686">
    <property type="entry name" value="ADP-RIBOSYLATION FACTOR GTPASE ACTIVATING PROTEIN 3, ISOFORM H-RELATED"/>
    <property type="match status" value="1"/>
</dbReference>
<evidence type="ECO:0000256" key="1">
    <source>
        <dbReference type="ARBA" id="ARBA00022723"/>
    </source>
</evidence>
<accession>A0A8J8T1S8</accession>
<evidence type="ECO:0000256" key="2">
    <source>
        <dbReference type="ARBA" id="ARBA00022833"/>
    </source>
</evidence>
<keyword evidence="2" id="KW-0862">Zinc</keyword>
<evidence type="ECO:0000313" key="5">
    <source>
        <dbReference type="Proteomes" id="UP000785679"/>
    </source>
</evidence>
<organism evidence="4 5">
    <name type="scientific">Halteria grandinella</name>
    <dbReference type="NCBI Taxonomy" id="5974"/>
    <lineage>
        <taxon>Eukaryota</taxon>
        <taxon>Sar</taxon>
        <taxon>Alveolata</taxon>
        <taxon>Ciliophora</taxon>
        <taxon>Intramacronucleata</taxon>
        <taxon>Spirotrichea</taxon>
        <taxon>Stichotrichia</taxon>
        <taxon>Sporadotrichida</taxon>
        <taxon>Halteriidae</taxon>
        <taxon>Halteria</taxon>
    </lineage>
</organism>
<dbReference type="OrthoDB" id="10520870at2759"/>
<evidence type="ECO:0000256" key="3">
    <source>
        <dbReference type="SAM" id="MobiDB-lite"/>
    </source>
</evidence>
<evidence type="ECO:0000313" key="4">
    <source>
        <dbReference type="EMBL" id="TNV78411.1"/>
    </source>
</evidence>
<dbReference type="AlphaFoldDB" id="A0A8J8T1S8"/>
<sequence length="354" mass="38257">MDRWKAKELKSMELGGNKLAQAYYEKNGMLNADGTPNHKAPQLAKYKQELAKRAEVAIVGATGGITQITNGGITNGGVAQIEKPEKVVQQMSSLTFATSSNKEDIFGSFKTLEENKSADRVAESSGQPKLVSLASNKSSSDGGIALFGLGKQAAPAEVKTLNAKKLDINFDTDDFFNSFQPQQPSQQSTLGGTAPSKSTKLQQVDDPFEIAPAKAAVTSSKPPMHFQGSSSDLDQQAKERLYQLGNKKAISSADVFGQQEQKSQEVQQRYQQLAGAKAISSDMFFGRKSQPNGSDKDLGDQVEGYLMGRSSVNSGNSYEEYRQQAVQMAEKVQEGAKVLKDKALDWLSTFSTGQ</sequence>
<dbReference type="Gene3D" id="1.10.220.150">
    <property type="entry name" value="Arf GTPase activating protein"/>
    <property type="match status" value="1"/>
</dbReference>
<gene>
    <name evidence="4" type="ORF">FGO68_gene2700</name>
</gene>
<dbReference type="EMBL" id="RRYP01010395">
    <property type="protein sequence ID" value="TNV78411.1"/>
    <property type="molecule type" value="Genomic_DNA"/>
</dbReference>
<proteinExistence type="predicted"/>